<gene>
    <name evidence="2" type="ORF">SEMRO_1897_G304090.1</name>
</gene>
<feature type="compositionally biased region" description="Acidic residues" evidence="1">
    <location>
        <begin position="48"/>
        <end position="58"/>
    </location>
</feature>
<sequence>MADEDSDASSSSAEPDVAGTLAKIREKRMLAQMRQEAEDERKRKAAQELEEAQEEEEIQKELEQEREEQRIREAHMKASTLSQHGFTQDLVDTPPEPVQRRGLMPGTYGIPHIPSESPPPWANDPFCGYPLPPLAPVAGFPPLARPVAAMARGNNSNMRPQNKRPASAPTLPVATAVANGNDETEKAKKKKAAKKPKKNSEEEEKKQKLINTVVEHFTVDKKHMITCQDEVDTRKGSTDQGTH</sequence>
<protein>
    <submittedName>
        <fullName evidence="2">Uncharacterized protein</fullName>
    </submittedName>
</protein>
<comment type="caution">
    <text evidence="2">The sequence shown here is derived from an EMBL/GenBank/DDBJ whole genome shotgun (WGS) entry which is preliminary data.</text>
</comment>
<reference evidence="2" key="1">
    <citation type="submission" date="2020-06" db="EMBL/GenBank/DDBJ databases">
        <authorList>
            <consortium name="Plant Systems Biology data submission"/>
        </authorList>
    </citation>
    <scope>NUCLEOTIDE SEQUENCE</scope>
    <source>
        <strain evidence="2">D6</strain>
    </source>
</reference>
<dbReference type="Proteomes" id="UP001153069">
    <property type="component" value="Unassembled WGS sequence"/>
</dbReference>
<name>A0A9N8EWG9_9STRA</name>
<accession>A0A9N8EWG9</accession>
<dbReference type="AlphaFoldDB" id="A0A9N8EWG9"/>
<evidence type="ECO:0000313" key="2">
    <source>
        <dbReference type="EMBL" id="CAB9526831.1"/>
    </source>
</evidence>
<feature type="compositionally biased region" description="Basic and acidic residues" evidence="1">
    <location>
        <begin position="59"/>
        <end position="76"/>
    </location>
</feature>
<feature type="compositionally biased region" description="Basic and acidic residues" evidence="1">
    <location>
        <begin position="23"/>
        <end position="47"/>
    </location>
</feature>
<feature type="region of interest" description="Disordered" evidence="1">
    <location>
        <begin position="1"/>
        <end position="116"/>
    </location>
</feature>
<dbReference type="EMBL" id="CAICTM010001895">
    <property type="protein sequence ID" value="CAB9526831.1"/>
    <property type="molecule type" value="Genomic_DNA"/>
</dbReference>
<evidence type="ECO:0000256" key="1">
    <source>
        <dbReference type="SAM" id="MobiDB-lite"/>
    </source>
</evidence>
<evidence type="ECO:0000313" key="3">
    <source>
        <dbReference type="Proteomes" id="UP001153069"/>
    </source>
</evidence>
<proteinExistence type="predicted"/>
<keyword evidence="3" id="KW-1185">Reference proteome</keyword>
<organism evidence="2 3">
    <name type="scientific">Seminavis robusta</name>
    <dbReference type="NCBI Taxonomy" id="568900"/>
    <lineage>
        <taxon>Eukaryota</taxon>
        <taxon>Sar</taxon>
        <taxon>Stramenopiles</taxon>
        <taxon>Ochrophyta</taxon>
        <taxon>Bacillariophyta</taxon>
        <taxon>Bacillariophyceae</taxon>
        <taxon>Bacillariophycidae</taxon>
        <taxon>Naviculales</taxon>
        <taxon>Naviculaceae</taxon>
        <taxon>Seminavis</taxon>
    </lineage>
</organism>
<feature type="compositionally biased region" description="Basic and acidic residues" evidence="1">
    <location>
        <begin position="198"/>
        <end position="207"/>
    </location>
</feature>
<feature type="compositionally biased region" description="Basic residues" evidence="1">
    <location>
        <begin position="187"/>
        <end position="197"/>
    </location>
</feature>
<feature type="region of interest" description="Disordered" evidence="1">
    <location>
        <begin position="151"/>
        <end position="209"/>
    </location>
</feature>